<evidence type="ECO:0000256" key="2">
    <source>
        <dbReference type="ARBA" id="ARBA00022980"/>
    </source>
</evidence>
<dbReference type="InterPro" id="IPR005324">
    <property type="entry name" value="Ribosomal_uS5_C"/>
</dbReference>
<evidence type="ECO:0000256" key="4">
    <source>
        <dbReference type="ARBA" id="ARBA00035255"/>
    </source>
</evidence>
<dbReference type="PANTHER" id="PTHR48277:SF1">
    <property type="entry name" value="MITOCHONDRIAL RIBOSOMAL PROTEIN S5"/>
    <property type="match status" value="1"/>
</dbReference>
<dbReference type="Gene3D" id="3.30.230.10">
    <property type="match status" value="1"/>
</dbReference>
<evidence type="ECO:0000313" key="9">
    <source>
        <dbReference type="EMBL" id="OGC53983.1"/>
    </source>
</evidence>
<dbReference type="Pfam" id="PF00333">
    <property type="entry name" value="Ribosomal_S5"/>
    <property type="match status" value="1"/>
</dbReference>
<dbReference type="InterPro" id="IPR013810">
    <property type="entry name" value="Ribosomal_uS5_N"/>
</dbReference>
<reference evidence="9 10" key="1">
    <citation type="journal article" date="2016" name="Nat. Commun.">
        <title>Thousands of microbial genomes shed light on interconnected biogeochemical processes in an aquifer system.</title>
        <authorList>
            <person name="Anantharaman K."/>
            <person name="Brown C.T."/>
            <person name="Hug L.A."/>
            <person name="Sharon I."/>
            <person name="Castelle C.J."/>
            <person name="Probst A.J."/>
            <person name="Thomas B.C."/>
            <person name="Singh A."/>
            <person name="Wilkins M.J."/>
            <person name="Karaoz U."/>
            <person name="Brodie E.L."/>
            <person name="Williams K.H."/>
            <person name="Hubbard S.S."/>
            <person name="Banfield J.F."/>
        </authorList>
    </citation>
    <scope>NUCLEOTIDE SEQUENCE [LARGE SCALE GENOMIC DNA]</scope>
</reference>
<dbReference type="GO" id="GO:1990904">
    <property type="term" value="C:ribonucleoprotein complex"/>
    <property type="evidence" value="ECO:0007669"/>
    <property type="project" value="UniProtKB-UniRule"/>
</dbReference>
<evidence type="ECO:0000256" key="5">
    <source>
        <dbReference type="ARBA" id="ARBA00035519"/>
    </source>
</evidence>
<organism evidence="9 10">
    <name type="scientific">candidate division WWE3 bacterium RIFCSPHIGHO2_01_FULL_48_15</name>
    <dbReference type="NCBI Taxonomy" id="1802619"/>
    <lineage>
        <taxon>Bacteria</taxon>
        <taxon>Katanobacteria</taxon>
    </lineage>
</organism>
<gene>
    <name evidence="9" type="ORF">A2797_00430</name>
</gene>
<evidence type="ECO:0000256" key="6">
    <source>
        <dbReference type="PROSITE-ProRule" id="PRU00268"/>
    </source>
</evidence>
<dbReference type="STRING" id="1802619.A2797_00430"/>
<dbReference type="GO" id="GO:0006412">
    <property type="term" value="P:translation"/>
    <property type="evidence" value="ECO:0007669"/>
    <property type="project" value="InterPro"/>
</dbReference>
<dbReference type="GO" id="GO:0005737">
    <property type="term" value="C:cytoplasm"/>
    <property type="evidence" value="ECO:0007669"/>
    <property type="project" value="UniProtKB-ARBA"/>
</dbReference>
<dbReference type="SUPFAM" id="SSF54211">
    <property type="entry name" value="Ribosomal protein S5 domain 2-like"/>
    <property type="match status" value="1"/>
</dbReference>
<dbReference type="PANTHER" id="PTHR48277">
    <property type="entry name" value="MITOCHONDRIAL RIBOSOMAL PROTEIN S5"/>
    <property type="match status" value="1"/>
</dbReference>
<dbReference type="GO" id="GO:0005840">
    <property type="term" value="C:ribosome"/>
    <property type="evidence" value="ECO:0007669"/>
    <property type="project" value="UniProtKB-KW"/>
</dbReference>
<dbReference type="Proteomes" id="UP000179005">
    <property type="component" value="Unassembled WGS sequence"/>
</dbReference>
<comment type="caution">
    <text evidence="9">The sequence shown here is derived from an EMBL/GenBank/DDBJ whole genome shotgun (WGS) entry which is preliminary data.</text>
</comment>
<evidence type="ECO:0000259" key="8">
    <source>
        <dbReference type="PROSITE" id="PS50881"/>
    </source>
</evidence>
<dbReference type="InterPro" id="IPR020568">
    <property type="entry name" value="Ribosomal_Su5_D2-typ_SF"/>
</dbReference>
<dbReference type="InterPro" id="IPR014721">
    <property type="entry name" value="Ribsml_uS5_D2-typ_fold_subgr"/>
</dbReference>
<dbReference type="Gene3D" id="3.30.160.20">
    <property type="match status" value="1"/>
</dbReference>
<dbReference type="GO" id="GO:0003723">
    <property type="term" value="F:RNA binding"/>
    <property type="evidence" value="ECO:0007669"/>
    <property type="project" value="InterPro"/>
</dbReference>
<dbReference type="InterPro" id="IPR000851">
    <property type="entry name" value="Ribosomal_uS5"/>
</dbReference>
<comment type="similarity">
    <text evidence="1 7">Belongs to the universal ribosomal protein uS5 family.</text>
</comment>
<name>A0A1F4VBB0_UNCKA</name>
<dbReference type="Pfam" id="PF03719">
    <property type="entry name" value="Ribosomal_S5_C"/>
    <property type="match status" value="1"/>
</dbReference>
<dbReference type="GO" id="GO:0003735">
    <property type="term" value="F:structural constituent of ribosome"/>
    <property type="evidence" value="ECO:0007669"/>
    <property type="project" value="UniProtKB-UniRule"/>
</dbReference>
<evidence type="ECO:0000313" key="10">
    <source>
        <dbReference type="Proteomes" id="UP000179005"/>
    </source>
</evidence>
<evidence type="ECO:0000256" key="3">
    <source>
        <dbReference type="ARBA" id="ARBA00023274"/>
    </source>
</evidence>
<keyword evidence="2 6" id="KW-0689">Ribosomal protein</keyword>
<accession>A0A1F4VBB0</accession>
<evidence type="ECO:0000256" key="7">
    <source>
        <dbReference type="RuleBase" id="RU003823"/>
    </source>
</evidence>
<dbReference type="FunFam" id="3.30.230.10:FF:000002">
    <property type="entry name" value="30S ribosomal protein S5"/>
    <property type="match status" value="1"/>
</dbReference>
<proteinExistence type="inferred from homology"/>
<protein>
    <recommendedName>
        <fullName evidence="4">Small ribosomal subunit protein uS5</fullName>
    </recommendedName>
    <alternativeName>
        <fullName evidence="5">30S ribosomal protein S5</fullName>
    </alternativeName>
</protein>
<dbReference type="EMBL" id="MEVC01000025">
    <property type="protein sequence ID" value="OGC53983.1"/>
    <property type="molecule type" value="Genomic_DNA"/>
</dbReference>
<dbReference type="AlphaFoldDB" id="A0A1F4VBB0"/>
<feature type="domain" description="S5 DRBM" evidence="8">
    <location>
        <begin position="4"/>
        <end position="67"/>
    </location>
</feature>
<sequence length="148" mass="15243">MEELSDKVLVVNRISKKVKGGDKIRFAALVAVGNRQGKVGLGYGKAADLRSAIGKATSQAKKKIFTVAMRGTTIPRRVVVNDGAAKILLAPAPKGAGLISGGAVRDVLELAGIADISTKILGTDNPIINAQATVAALKELAQKSNGTK</sequence>
<keyword evidence="3 6" id="KW-0687">Ribonucleoprotein</keyword>
<evidence type="ECO:0000256" key="1">
    <source>
        <dbReference type="ARBA" id="ARBA00008945"/>
    </source>
</evidence>
<dbReference type="PROSITE" id="PS50881">
    <property type="entry name" value="S5_DSRBD"/>
    <property type="match status" value="1"/>
</dbReference>
<dbReference type="SUPFAM" id="SSF54768">
    <property type="entry name" value="dsRNA-binding domain-like"/>
    <property type="match status" value="1"/>
</dbReference>